<gene>
    <name evidence="1" type="ORF">M9H77_12763</name>
</gene>
<name>A0ACC0BIH4_CATRO</name>
<dbReference type="EMBL" id="CM044703">
    <property type="protein sequence ID" value="KAI5672399.1"/>
    <property type="molecule type" value="Genomic_DNA"/>
</dbReference>
<sequence>MEVLNVNNSKTAGQISHSPDLNLEEKIKKAEAFIEKENRARLELIKKIEERKLRKSRLNHHLSWEYDIYAVDQRRKVIQYLQQLLEEHQIVDLEHYEHTIKLQHGRNTWVKEKKIFGAIKLCGDEREEKLLIDAPNTKSKQQYGFPWYFKQFIKSKHSTEEILKSDELIKEQIKLLLYEQEGLEKQKFEYYSKVRRFYKKLEDADKDIFSLERKLEDVNRRKGELYACILQLKMGIFTAVLMGLVVGRAGSVVVGLCCLLLGLDGYWLEKFGDRSFFFFSDLMEIGLGKMSLYVSFLMDELPQVNWVFLLMTNCISMLRVYGNGAPYNSFYIKSILAQPVMRKTFINLSWSLQHTFKHMESEHNPYNNMYSISMEPNTTPIKLDIELDVKLIEFFKSSNSKDLCLLKGLN</sequence>
<dbReference type="Proteomes" id="UP001060085">
    <property type="component" value="Linkage Group LG03"/>
</dbReference>
<keyword evidence="2" id="KW-1185">Reference proteome</keyword>
<protein>
    <submittedName>
        <fullName evidence="1">Uncharacterized protein</fullName>
    </submittedName>
</protein>
<comment type="caution">
    <text evidence="1">The sequence shown here is derived from an EMBL/GenBank/DDBJ whole genome shotgun (WGS) entry which is preliminary data.</text>
</comment>
<evidence type="ECO:0000313" key="2">
    <source>
        <dbReference type="Proteomes" id="UP001060085"/>
    </source>
</evidence>
<proteinExistence type="predicted"/>
<reference evidence="2" key="1">
    <citation type="journal article" date="2023" name="Nat. Plants">
        <title>Single-cell RNA sequencing provides a high-resolution roadmap for understanding the multicellular compartmentation of specialized metabolism.</title>
        <authorList>
            <person name="Sun S."/>
            <person name="Shen X."/>
            <person name="Li Y."/>
            <person name="Li Y."/>
            <person name="Wang S."/>
            <person name="Li R."/>
            <person name="Zhang H."/>
            <person name="Shen G."/>
            <person name="Guo B."/>
            <person name="Wei J."/>
            <person name="Xu J."/>
            <person name="St-Pierre B."/>
            <person name="Chen S."/>
            <person name="Sun C."/>
        </authorList>
    </citation>
    <scope>NUCLEOTIDE SEQUENCE [LARGE SCALE GENOMIC DNA]</scope>
</reference>
<evidence type="ECO:0000313" key="1">
    <source>
        <dbReference type="EMBL" id="KAI5672399.1"/>
    </source>
</evidence>
<organism evidence="1 2">
    <name type="scientific">Catharanthus roseus</name>
    <name type="common">Madagascar periwinkle</name>
    <name type="synonym">Vinca rosea</name>
    <dbReference type="NCBI Taxonomy" id="4058"/>
    <lineage>
        <taxon>Eukaryota</taxon>
        <taxon>Viridiplantae</taxon>
        <taxon>Streptophyta</taxon>
        <taxon>Embryophyta</taxon>
        <taxon>Tracheophyta</taxon>
        <taxon>Spermatophyta</taxon>
        <taxon>Magnoliopsida</taxon>
        <taxon>eudicotyledons</taxon>
        <taxon>Gunneridae</taxon>
        <taxon>Pentapetalae</taxon>
        <taxon>asterids</taxon>
        <taxon>lamiids</taxon>
        <taxon>Gentianales</taxon>
        <taxon>Apocynaceae</taxon>
        <taxon>Rauvolfioideae</taxon>
        <taxon>Vinceae</taxon>
        <taxon>Catharanthinae</taxon>
        <taxon>Catharanthus</taxon>
    </lineage>
</organism>
<accession>A0ACC0BIH4</accession>